<evidence type="ECO:0000256" key="1">
    <source>
        <dbReference type="SAM" id="MobiDB-lite"/>
    </source>
</evidence>
<dbReference type="SUPFAM" id="SSF109854">
    <property type="entry name" value="DinB/YfiT-like putative metalloenzymes"/>
    <property type="match status" value="1"/>
</dbReference>
<evidence type="ECO:0000259" key="2">
    <source>
        <dbReference type="Pfam" id="PF11716"/>
    </source>
</evidence>
<dbReference type="RefSeq" id="WP_379149609.1">
    <property type="nucleotide sequence ID" value="NZ_JBHSRJ010000001.1"/>
</dbReference>
<name>A0ABW1LEI9_9ACTN</name>
<reference evidence="4" key="1">
    <citation type="journal article" date="2019" name="Int. J. Syst. Evol. Microbiol.">
        <title>The Global Catalogue of Microorganisms (GCM) 10K type strain sequencing project: providing services to taxonomists for standard genome sequencing and annotation.</title>
        <authorList>
            <consortium name="The Broad Institute Genomics Platform"/>
            <consortium name="The Broad Institute Genome Sequencing Center for Infectious Disease"/>
            <person name="Wu L."/>
            <person name="Ma J."/>
        </authorList>
    </citation>
    <scope>NUCLEOTIDE SEQUENCE [LARGE SCALE GENOMIC DNA]</scope>
    <source>
        <strain evidence="4">CCUG 54522</strain>
    </source>
</reference>
<dbReference type="PANTHER" id="PTHR40758:SF1">
    <property type="entry name" value="CONSERVED PROTEIN"/>
    <property type="match status" value="1"/>
</dbReference>
<accession>A0ABW1LEI9</accession>
<gene>
    <name evidence="3" type="ORF">ACFPYL_01460</name>
</gene>
<dbReference type="PANTHER" id="PTHR40758">
    <property type="entry name" value="CONSERVED PROTEIN"/>
    <property type="match status" value="1"/>
</dbReference>
<comment type="caution">
    <text evidence="3">The sequence shown here is derived from an EMBL/GenBank/DDBJ whole genome shotgun (WGS) entry which is preliminary data.</text>
</comment>
<feature type="region of interest" description="Disordered" evidence="1">
    <location>
        <begin position="51"/>
        <end position="73"/>
    </location>
</feature>
<evidence type="ECO:0000313" key="3">
    <source>
        <dbReference type="EMBL" id="MFC6041721.1"/>
    </source>
</evidence>
<dbReference type="InterPro" id="IPR024344">
    <property type="entry name" value="MDMPI_metal-binding"/>
</dbReference>
<dbReference type="GO" id="GO:0016853">
    <property type="term" value="F:isomerase activity"/>
    <property type="evidence" value="ECO:0007669"/>
    <property type="project" value="UniProtKB-KW"/>
</dbReference>
<keyword evidence="4" id="KW-1185">Reference proteome</keyword>
<dbReference type="EMBL" id="JBHSRJ010000001">
    <property type="protein sequence ID" value="MFC6041721.1"/>
    <property type="molecule type" value="Genomic_DNA"/>
</dbReference>
<organism evidence="3 4">
    <name type="scientific">Nocardioides hankookensis</name>
    <dbReference type="NCBI Taxonomy" id="443157"/>
    <lineage>
        <taxon>Bacteria</taxon>
        <taxon>Bacillati</taxon>
        <taxon>Actinomycetota</taxon>
        <taxon>Actinomycetes</taxon>
        <taxon>Propionibacteriales</taxon>
        <taxon>Nocardioidaceae</taxon>
        <taxon>Nocardioides</taxon>
    </lineage>
</organism>
<dbReference type="Pfam" id="PF11716">
    <property type="entry name" value="MDMPI_N"/>
    <property type="match status" value="1"/>
</dbReference>
<sequence>MPTQLSAARHLEGLRTAMVAFVRYADRAGLDAPVPTRGGWTVRDLVAHQGQAHRSTAARLRGERAEPTEPVTGDPLDWLRDGAIELVEALSRTPQDVWARRACHQTTMNAVDALAAVFGRPPDPAETWIAVDLAVDGIDDLLTGLPTPSMARLRTGEDAVLLVAPDDAPDWWLVRIGPRPAVAQRGAGPRPDVPAVDWELVGGAVALYLAFWDRSARPMSRGDHSGPPQWSA</sequence>
<protein>
    <submittedName>
        <fullName evidence="3">Maleylpyruvate isomerase N-terminal domain-containing protein</fullName>
    </submittedName>
</protein>
<dbReference type="InterPro" id="IPR034660">
    <property type="entry name" value="DinB/YfiT-like"/>
</dbReference>
<dbReference type="Proteomes" id="UP001596135">
    <property type="component" value="Unassembled WGS sequence"/>
</dbReference>
<feature type="domain" description="Mycothiol-dependent maleylpyruvate isomerase metal-binding" evidence="2">
    <location>
        <begin position="14"/>
        <end position="112"/>
    </location>
</feature>
<proteinExistence type="predicted"/>
<keyword evidence="3" id="KW-0413">Isomerase</keyword>
<evidence type="ECO:0000313" key="4">
    <source>
        <dbReference type="Proteomes" id="UP001596135"/>
    </source>
</evidence>